<dbReference type="GO" id="GO:0008233">
    <property type="term" value="F:peptidase activity"/>
    <property type="evidence" value="ECO:0007669"/>
    <property type="project" value="UniProtKB-KW"/>
</dbReference>
<dbReference type="Gene3D" id="3.40.50.1450">
    <property type="entry name" value="HybD-like"/>
    <property type="match status" value="1"/>
</dbReference>
<keyword evidence="3" id="KW-1185">Reference proteome</keyword>
<feature type="region of interest" description="Disordered" evidence="1">
    <location>
        <begin position="1"/>
        <end position="27"/>
    </location>
</feature>
<keyword evidence="2" id="KW-0645">Protease</keyword>
<dbReference type="GO" id="GO:0006508">
    <property type="term" value="P:proteolysis"/>
    <property type="evidence" value="ECO:0007669"/>
    <property type="project" value="UniProtKB-KW"/>
</dbReference>
<dbReference type="InterPro" id="IPR023430">
    <property type="entry name" value="Pept_HybD-like_dom_sf"/>
</dbReference>
<dbReference type="PANTHER" id="PTHR30302:SF5">
    <property type="entry name" value="SLR1876 PROTEIN"/>
    <property type="match status" value="1"/>
</dbReference>
<accession>A0ABZ0S985</accession>
<dbReference type="NCBIfam" id="TIGR00072">
    <property type="entry name" value="hydrog_prot"/>
    <property type="match status" value="1"/>
</dbReference>
<sequence>MIASVATEPSPRHTSNQNQSSIKEDTKPGVSATALVIGYGSPIRGDDAIGPLVADRLQQLALPDWVRVEARHILTAELAADMARMARVIFLDAGVDLPPGELRCQPLQPDTSALSSMAHFHDPRELLAWCQGLYGRVPEAWLITAGGAEFDYGHFRLSDTAAAAVQPMMQAVLEQLGLHTPPAESALIGS</sequence>
<dbReference type="Proteomes" id="UP001432180">
    <property type="component" value="Chromosome"/>
</dbReference>
<evidence type="ECO:0000313" key="3">
    <source>
        <dbReference type="Proteomes" id="UP001432180"/>
    </source>
</evidence>
<protein>
    <submittedName>
        <fullName evidence="2">Hydrogenase 3 maturation protease</fullName>
    </submittedName>
</protein>
<evidence type="ECO:0000256" key="1">
    <source>
        <dbReference type="SAM" id="MobiDB-lite"/>
    </source>
</evidence>
<reference evidence="2 3" key="1">
    <citation type="journal article" date="2023" name="Microorganisms">
        <title>Thiorhodovibrio frisius and Trv. litoralis spp. nov., Two Novel Members from a Clade of Fastidious Purple Sulfur Bacteria That Exhibit Unique Red-Shifted Light-Harvesting Capabilities.</title>
        <authorList>
            <person name="Methner A."/>
            <person name="Kuzyk S.B."/>
            <person name="Petersen J."/>
            <person name="Bauer S."/>
            <person name="Brinkmann H."/>
            <person name="Sichau K."/>
            <person name="Wanner G."/>
            <person name="Wolf J."/>
            <person name="Neumann-Schaal M."/>
            <person name="Henke P."/>
            <person name="Tank M."/>
            <person name="Sproer C."/>
            <person name="Bunk B."/>
            <person name="Overmann J."/>
        </authorList>
    </citation>
    <scope>NUCLEOTIDE SEQUENCE [LARGE SCALE GENOMIC DNA]</scope>
    <source>
        <strain evidence="2 3">DSM 6702</strain>
    </source>
</reference>
<dbReference type="EMBL" id="CP121472">
    <property type="protein sequence ID" value="WPL17585.1"/>
    <property type="molecule type" value="Genomic_DNA"/>
</dbReference>
<dbReference type="InterPro" id="IPR000671">
    <property type="entry name" value="Peptidase_A31"/>
</dbReference>
<dbReference type="PANTHER" id="PTHR30302">
    <property type="entry name" value="HYDROGENASE 1 MATURATION PROTEASE"/>
    <property type="match status" value="1"/>
</dbReference>
<keyword evidence="2" id="KW-0378">Hydrolase</keyword>
<feature type="compositionally biased region" description="Polar residues" evidence="1">
    <location>
        <begin position="12"/>
        <end position="21"/>
    </location>
</feature>
<organism evidence="2 3">
    <name type="scientific">Thiorhodovibrio winogradskyi</name>
    <dbReference type="NCBI Taxonomy" id="77007"/>
    <lineage>
        <taxon>Bacteria</taxon>
        <taxon>Pseudomonadati</taxon>
        <taxon>Pseudomonadota</taxon>
        <taxon>Gammaproteobacteria</taxon>
        <taxon>Chromatiales</taxon>
        <taxon>Chromatiaceae</taxon>
        <taxon>Thiorhodovibrio</taxon>
    </lineage>
</organism>
<dbReference type="SUPFAM" id="SSF53163">
    <property type="entry name" value="HybD-like"/>
    <property type="match status" value="1"/>
</dbReference>
<proteinExistence type="predicted"/>
<gene>
    <name evidence="2" type="ORF">Thiowin_02610</name>
</gene>
<evidence type="ECO:0000313" key="2">
    <source>
        <dbReference type="EMBL" id="WPL17585.1"/>
    </source>
</evidence>
<name>A0ABZ0S985_9GAMM</name>